<evidence type="ECO:0000313" key="1">
    <source>
        <dbReference type="EMBL" id="CRL30903.1"/>
    </source>
</evidence>
<dbReference type="PANTHER" id="PTHR34129:SF1">
    <property type="entry name" value="DUF952 DOMAIN-CONTAINING PROTEIN"/>
    <property type="match status" value="1"/>
</dbReference>
<dbReference type="AlphaFoldDB" id="A0A0G4PX69"/>
<dbReference type="PANTHER" id="PTHR34129">
    <property type="entry name" value="BLR1139 PROTEIN"/>
    <property type="match status" value="1"/>
</dbReference>
<protein>
    <submittedName>
        <fullName evidence="1">Uncharacterized protein</fullName>
    </submittedName>
</protein>
<dbReference type="Proteomes" id="UP000053732">
    <property type="component" value="Unassembled WGS sequence"/>
</dbReference>
<accession>A0A0G4PX69</accession>
<sequence>MQESMPLYVYKILPSACPVREPLPDRLPVSLTDQSSGFIHLLTALQVPEALKRIYKSEPLVYVLRIPYHKVLQDICWEIADGALSEALSEEELCPHLYNGLNLGRDDVESIAVWINEHGWEKVLLQAGPWLLH</sequence>
<keyword evidence="2" id="KW-1185">Reference proteome</keyword>
<organism evidence="1 2">
    <name type="scientific">Penicillium camemberti (strain FM 013)</name>
    <dbReference type="NCBI Taxonomy" id="1429867"/>
    <lineage>
        <taxon>Eukaryota</taxon>
        <taxon>Fungi</taxon>
        <taxon>Dikarya</taxon>
        <taxon>Ascomycota</taxon>
        <taxon>Pezizomycotina</taxon>
        <taxon>Eurotiomycetes</taxon>
        <taxon>Eurotiomycetidae</taxon>
        <taxon>Eurotiales</taxon>
        <taxon>Aspergillaceae</taxon>
        <taxon>Penicillium</taxon>
    </lineage>
</organism>
<dbReference type="InterPro" id="IPR009297">
    <property type="entry name" value="DUF952"/>
</dbReference>
<gene>
    <name evidence="1" type="ORF">PCAMFM013_S063g000009</name>
</gene>
<reference evidence="1 2" key="1">
    <citation type="journal article" date="2014" name="Nat. Commun.">
        <title>Multiple recent horizontal transfers of a large genomic region in cheese making fungi.</title>
        <authorList>
            <person name="Cheeseman K."/>
            <person name="Ropars J."/>
            <person name="Renault P."/>
            <person name="Dupont J."/>
            <person name="Gouzy J."/>
            <person name="Branca A."/>
            <person name="Abraham A.L."/>
            <person name="Ceppi M."/>
            <person name="Conseiller E."/>
            <person name="Debuchy R."/>
            <person name="Malagnac F."/>
            <person name="Goarin A."/>
            <person name="Silar P."/>
            <person name="Lacoste S."/>
            <person name="Sallet E."/>
            <person name="Bensimon A."/>
            <person name="Giraud T."/>
            <person name="Brygoo Y."/>
        </authorList>
    </citation>
    <scope>NUCLEOTIDE SEQUENCE [LARGE SCALE GENOMIC DNA]</scope>
    <source>
        <strain evidence="2">FM 013</strain>
    </source>
</reference>
<evidence type="ECO:0000313" key="2">
    <source>
        <dbReference type="Proteomes" id="UP000053732"/>
    </source>
</evidence>
<dbReference type="Pfam" id="PF06108">
    <property type="entry name" value="DUF952"/>
    <property type="match status" value="1"/>
</dbReference>
<dbReference type="EMBL" id="HG793196">
    <property type="protein sequence ID" value="CRL30903.1"/>
    <property type="molecule type" value="Genomic_DNA"/>
</dbReference>
<name>A0A0G4PX69_PENC3</name>
<proteinExistence type="predicted"/>
<dbReference type="STRING" id="1429867.A0A0G4PX69"/>
<dbReference type="Gene3D" id="3.20.170.20">
    <property type="entry name" value="Protein of unknown function DUF952"/>
    <property type="match status" value="1"/>
</dbReference>
<dbReference type="SUPFAM" id="SSF56399">
    <property type="entry name" value="ADP-ribosylation"/>
    <property type="match status" value="1"/>
</dbReference>